<dbReference type="EMBL" id="JAWLKE010000015">
    <property type="protein sequence ID" value="MDV6233971.1"/>
    <property type="molecule type" value="Genomic_DNA"/>
</dbReference>
<accession>A0ABU4B663</accession>
<dbReference type="RefSeq" id="WP_317549891.1">
    <property type="nucleotide sequence ID" value="NZ_JAWLKE010000015.1"/>
</dbReference>
<feature type="domain" description="Low molecular weight protein antigen 6 PH" evidence="2">
    <location>
        <begin position="73"/>
        <end position="155"/>
    </location>
</feature>
<organism evidence="3 4">
    <name type="scientific">Rhodococcus cercidiphylli</name>
    <dbReference type="NCBI Taxonomy" id="489916"/>
    <lineage>
        <taxon>Bacteria</taxon>
        <taxon>Bacillati</taxon>
        <taxon>Actinomycetota</taxon>
        <taxon>Actinomycetes</taxon>
        <taxon>Mycobacteriales</taxon>
        <taxon>Nocardiaceae</taxon>
        <taxon>Rhodococcus</taxon>
    </lineage>
</organism>
<keyword evidence="4" id="KW-1185">Reference proteome</keyword>
<name>A0ABU4B663_9NOCA</name>
<feature type="transmembrane region" description="Helical" evidence="1">
    <location>
        <begin position="50"/>
        <end position="71"/>
    </location>
</feature>
<comment type="caution">
    <text evidence="3">The sequence shown here is derived from an EMBL/GenBank/DDBJ whole genome shotgun (WGS) entry which is preliminary data.</text>
</comment>
<sequence>MWINPVDNSTNDPQGVYEQQWATPLVAVAALVVGGIALGIGAALSSTDAAGTFLVGLAAVGMWIIAALAAAQRPRLAITHDGTLVMKRLGGLRTYTRNDIVRVKIVKYPRLGRRVPMLELDIRPPGEDDDRLIIFGRWDLGTDPRDVYDALETHGLVPRNT</sequence>
<evidence type="ECO:0000313" key="4">
    <source>
        <dbReference type="Proteomes" id="UP001185899"/>
    </source>
</evidence>
<feature type="transmembrane region" description="Helical" evidence="1">
    <location>
        <begin position="21"/>
        <end position="44"/>
    </location>
</feature>
<dbReference type="InterPro" id="IPR019692">
    <property type="entry name" value="CFP-6_PH"/>
</dbReference>
<proteinExistence type="predicted"/>
<dbReference type="Pfam" id="PF10756">
    <property type="entry name" value="bPH_6"/>
    <property type="match status" value="1"/>
</dbReference>
<reference evidence="3 4" key="1">
    <citation type="submission" date="2023-10" db="EMBL/GenBank/DDBJ databases">
        <title>Development of a sustainable strategy for remediation of hydrocarbon-contaminated territories based on the waste exchange concept.</title>
        <authorList>
            <person name="Krivoruchko A."/>
        </authorList>
    </citation>
    <scope>NUCLEOTIDE SEQUENCE [LARGE SCALE GENOMIC DNA]</scope>
    <source>
        <strain evidence="3 4">IEGM 1322</strain>
    </source>
</reference>
<evidence type="ECO:0000256" key="1">
    <source>
        <dbReference type="SAM" id="Phobius"/>
    </source>
</evidence>
<keyword evidence="1" id="KW-1133">Transmembrane helix</keyword>
<evidence type="ECO:0000259" key="2">
    <source>
        <dbReference type="Pfam" id="PF10756"/>
    </source>
</evidence>
<dbReference type="Proteomes" id="UP001185899">
    <property type="component" value="Unassembled WGS sequence"/>
</dbReference>
<keyword evidence="1" id="KW-0812">Transmembrane</keyword>
<gene>
    <name evidence="3" type="ORF">R3P95_25765</name>
</gene>
<keyword evidence="1" id="KW-0472">Membrane</keyword>
<evidence type="ECO:0000313" key="3">
    <source>
        <dbReference type="EMBL" id="MDV6233971.1"/>
    </source>
</evidence>
<protein>
    <submittedName>
        <fullName evidence="3">PH domain-containing protein</fullName>
    </submittedName>
</protein>